<protein>
    <recommendedName>
        <fullName evidence="6">Ribosomal RNA small subunit methyltransferase I</fullName>
        <ecNumber evidence="6">2.1.1.198</ecNumber>
    </recommendedName>
    <alternativeName>
        <fullName evidence="6">16S rRNA 2'-O-ribose C1402 methyltransferase</fullName>
    </alternativeName>
    <alternativeName>
        <fullName evidence="6">rRNA (cytidine-2'-O-)-methyltransferase RsmI</fullName>
    </alternativeName>
</protein>
<dbReference type="GO" id="GO:0005737">
    <property type="term" value="C:cytoplasm"/>
    <property type="evidence" value="ECO:0007669"/>
    <property type="project" value="UniProtKB-SubCell"/>
</dbReference>
<evidence type="ECO:0000259" key="7">
    <source>
        <dbReference type="Pfam" id="PF00590"/>
    </source>
</evidence>
<keyword evidence="3 6" id="KW-0489">Methyltransferase</keyword>
<dbReference type="NCBIfam" id="TIGR00096">
    <property type="entry name" value="16S rRNA (cytidine(1402)-2'-O)-methyltransferase"/>
    <property type="match status" value="1"/>
</dbReference>
<dbReference type="SUPFAM" id="SSF53790">
    <property type="entry name" value="Tetrapyrrole methylase"/>
    <property type="match status" value="1"/>
</dbReference>
<dbReference type="Gene3D" id="3.30.950.10">
    <property type="entry name" value="Methyltransferase, Cobalt-precorrin-4 Transmethylase, Domain 2"/>
    <property type="match status" value="1"/>
</dbReference>
<dbReference type="PANTHER" id="PTHR46111:SF1">
    <property type="entry name" value="RIBOSOMAL RNA SMALL SUBUNIT METHYLTRANSFERASE I"/>
    <property type="match status" value="1"/>
</dbReference>
<evidence type="ECO:0000256" key="4">
    <source>
        <dbReference type="ARBA" id="ARBA00022679"/>
    </source>
</evidence>
<dbReference type="HAMAP" id="MF_01877">
    <property type="entry name" value="16SrRNA_methyltr_I"/>
    <property type="match status" value="1"/>
</dbReference>
<dbReference type="Pfam" id="PF00590">
    <property type="entry name" value="TP_methylase"/>
    <property type="match status" value="1"/>
</dbReference>
<dbReference type="GO" id="GO:0070677">
    <property type="term" value="F:rRNA (cytosine-2'-O-)-methyltransferase activity"/>
    <property type="evidence" value="ECO:0007669"/>
    <property type="project" value="UniProtKB-UniRule"/>
</dbReference>
<dbReference type="InterPro" id="IPR000878">
    <property type="entry name" value="4pyrrol_Mease"/>
</dbReference>
<dbReference type="InterPro" id="IPR014776">
    <property type="entry name" value="4pyrrole_Mease_sub2"/>
</dbReference>
<evidence type="ECO:0000256" key="6">
    <source>
        <dbReference type="HAMAP-Rule" id="MF_01877"/>
    </source>
</evidence>
<dbReference type="Gene3D" id="3.40.1010.10">
    <property type="entry name" value="Cobalt-precorrin-4 Transmethylase, Domain 1"/>
    <property type="match status" value="1"/>
</dbReference>
<feature type="domain" description="Tetrapyrrole methylase" evidence="7">
    <location>
        <begin position="16"/>
        <end position="214"/>
    </location>
</feature>
<comment type="catalytic activity">
    <reaction evidence="6">
        <text>cytidine(1402) in 16S rRNA + S-adenosyl-L-methionine = 2'-O-methylcytidine(1402) in 16S rRNA + S-adenosyl-L-homocysteine + H(+)</text>
        <dbReference type="Rhea" id="RHEA:42924"/>
        <dbReference type="Rhea" id="RHEA-COMP:10285"/>
        <dbReference type="Rhea" id="RHEA-COMP:10286"/>
        <dbReference type="ChEBI" id="CHEBI:15378"/>
        <dbReference type="ChEBI" id="CHEBI:57856"/>
        <dbReference type="ChEBI" id="CHEBI:59789"/>
        <dbReference type="ChEBI" id="CHEBI:74495"/>
        <dbReference type="ChEBI" id="CHEBI:82748"/>
        <dbReference type="EC" id="2.1.1.198"/>
    </reaction>
</comment>
<dbReference type="RefSeq" id="WP_069655816.1">
    <property type="nucleotide sequence ID" value="NZ_MIJF01000003.1"/>
</dbReference>
<evidence type="ECO:0000256" key="5">
    <source>
        <dbReference type="ARBA" id="ARBA00022691"/>
    </source>
</evidence>
<dbReference type="EC" id="2.1.1.198" evidence="6"/>
<dbReference type="PROSITE" id="PS01296">
    <property type="entry name" value="RSMI"/>
    <property type="match status" value="1"/>
</dbReference>
<evidence type="ECO:0000313" key="9">
    <source>
        <dbReference type="Proteomes" id="UP000243739"/>
    </source>
</evidence>
<organism evidence="8 9">
    <name type="scientific">Vulcanibacillus modesticaldus</name>
    <dbReference type="NCBI Taxonomy" id="337097"/>
    <lineage>
        <taxon>Bacteria</taxon>
        <taxon>Bacillati</taxon>
        <taxon>Bacillota</taxon>
        <taxon>Bacilli</taxon>
        <taxon>Bacillales</taxon>
        <taxon>Bacillaceae</taxon>
        <taxon>Vulcanibacillus</taxon>
    </lineage>
</organism>
<dbReference type="OrthoDB" id="9809084at2"/>
<evidence type="ECO:0000313" key="8">
    <source>
        <dbReference type="EMBL" id="OEG00280.1"/>
    </source>
</evidence>
<keyword evidence="4 6" id="KW-0808">Transferase</keyword>
<dbReference type="EMBL" id="MIJF01000003">
    <property type="protein sequence ID" value="OEG00280.1"/>
    <property type="molecule type" value="Genomic_DNA"/>
</dbReference>
<dbReference type="Proteomes" id="UP000243739">
    <property type="component" value="Unassembled WGS sequence"/>
</dbReference>
<dbReference type="FunFam" id="3.40.1010.10:FF:000002">
    <property type="entry name" value="Ribosomal RNA small subunit methyltransferase I"/>
    <property type="match status" value="1"/>
</dbReference>
<reference evidence="8 9" key="1">
    <citation type="submission" date="2016-09" db="EMBL/GenBank/DDBJ databases">
        <title>Draft genome sequence for the type strain of Vulcanibacillus modesticaldus BR, a strictly anaerobic, moderately thermophilic, and nitrate-reducing bacterium from deep sea-hydrothermal vents of the Mid-Atlantic Ridge.</title>
        <authorList>
            <person name="Abin C.A."/>
            <person name="Hollibaugh J.T."/>
        </authorList>
    </citation>
    <scope>NUCLEOTIDE SEQUENCE [LARGE SCALE GENOMIC DNA]</scope>
    <source>
        <strain evidence="8 9">BR</strain>
    </source>
</reference>
<keyword evidence="2 6" id="KW-0698">rRNA processing</keyword>
<comment type="function">
    <text evidence="6">Catalyzes the 2'-O-methylation of the ribose of cytidine 1402 (C1402) in 16S rRNA.</text>
</comment>
<dbReference type="PIRSF" id="PIRSF005917">
    <property type="entry name" value="MTase_YraL"/>
    <property type="match status" value="1"/>
</dbReference>
<gene>
    <name evidence="6" type="primary">rsmI</name>
    <name evidence="8" type="ORF">BHF71_05080</name>
</gene>
<dbReference type="InterPro" id="IPR008189">
    <property type="entry name" value="rRNA_ssu_MeTfrase_I"/>
</dbReference>
<dbReference type="CDD" id="cd11648">
    <property type="entry name" value="RsmI"/>
    <property type="match status" value="1"/>
</dbReference>
<dbReference type="AlphaFoldDB" id="A0A1D2YXA9"/>
<dbReference type="InterPro" id="IPR014777">
    <property type="entry name" value="4pyrrole_Mease_sub1"/>
</dbReference>
<evidence type="ECO:0000256" key="2">
    <source>
        <dbReference type="ARBA" id="ARBA00022552"/>
    </source>
</evidence>
<comment type="caution">
    <text evidence="8">The sequence shown here is derived from an EMBL/GenBank/DDBJ whole genome shotgun (WGS) entry which is preliminary data.</text>
</comment>
<dbReference type="STRING" id="337097.BHF71_05080"/>
<keyword evidence="1 6" id="KW-0963">Cytoplasm</keyword>
<keyword evidence="9" id="KW-1185">Reference proteome</keyword>
<dbReference type="InterPro" id="IPR035996">
    <property type="entry name" value="4pyrrol_Methylase_sf"/>
</dbReference>
<dbReference type="PANTHER" id="PTHR46111">
    <property type="entry name" value="RIBOSOMAL RNA SMALL SUBUNIT METHYLTRANSFERASE I"/>
    <property type="match status" value="1"/>
</dbReference>
<keyword evidence="5 6" id="KW-0949">S-adenosyl-L-methionine</keyword>
<comment type="subcellular location">
    <subcellularLocation>
        <location evidence="6">Cytoplasm</location>
    </subcellularLocation>
</comment>
<accession>A0A1D2YXA9</accession>
<evidence type="ECO:0000256" key="1">
    <source>
        <dbReference type="ARBA" id="ARBA00022490"/>
    </source>
</evidence>
<comment type="similarity">
    <text evidence="6">Belongs to the methyltransferase superfamily. RsmI family.</text>
</comment>
<dbReference type="InterPro" id="IPR018063">
    <property type="entry name" value="SAM_MeTrfase_RsmI_CS"/>
</dbReference>
<sequence>MNTQKSYNSENDLGVLYLVGTPIGNLDDMTYRAVKILRQVDLIAAEDTRHTIKLLNHFDIQKRLVSYHEHNKDSSGKELIKRLEEGTNIALVSDAGMPAISDPGNELVNEAVSRGISVIPIPGANAAISGLVASGLSTRKFVFLGFLPREKKSITKELERIKDYTETLVFYEAPHRIKKTLKVITEVLGNRKAVLIRELTKKHEEFIRGTIEEILKYIEFNPLKGEMTLVIEGISESQKKGPESWWIALTINEHVEYYIKDGKTSKEAIKLTAKDRNLPKRDVYKIYHGY</sequence>
<dbReference type="FunFam" id="3.30.950.10:FF:000002">
    <property type="entry name" value="Ribosomal RNA small subunit methyltransferase I"/>
    <property type="match status" value="1"/>
</dbReference>
<evidence type="ECO:0000256" key="3">
    <source>
        <dbReference type="ARBA" id="ARBA00022603"/>
    </source>
</evidence>
<name>A0A1D2YXA9_9BACI</name>
<proteinExistence type="inferred from homology"/>